<comment type="function">
    <text evidence="3">Plays an important role in DNA replication, recombination and repair. Binds to ssDNA and to an array of partner proteins to recruit them to their sites of action during DNA metabolism.</text>
</comment>
<evidence type="ECO:0000256" key="5">
    <source>
        <dbReference type="SAM" id="MobiDB-lite"/>
    </source>
</evidence>
<dbReference type="CDD" id="cd04496">
    <property type="entry name" value="SSB_OBF"/>
    <property type="match status" value="1"/>
</dbReference>
<keyword evidence="2 3" id="KW-0233">DNA recombination</keyword>
<reference evidence="6 7" key="1">
    <citation type="journal article" date="2012" name="Genet. Mol. Biol.">
        <title>Analysis of 16S rRNA and mxaF genes revealing insights into Methylobacterium niche-specific plant association.</title>
        <authorList>
            <person name="Dourado M.N."/>
            <person name="Andreote F.D."/>
            <person name="Dini-Andreote F."/>
            <person name="Conti R."/>
            <person name="Araujo J.M."/>
            <person name="Araujo W.L."/>
        </authorList>
    </citation>
    <scope>NUCLEOTIDE SEQUENCE [LARGE SCALE GENOMIC DNA]</scope>
    <source>
        <strain evidence="6 7">SR1.6/6</strain>
    </source>
</reference>
<dbReference type="PROSITE" id="PS50935">
    <property type="entry name" value="SSB"/>
    <property type="match status" value="1"/>
</dbReference>
<dbReference type="GO" id="GO:0006281">
    <property type="term" value="P:DNA repair"/>
    <property type="evidence" value="ECO:0007669"/>
    <property type="project" value="UniProtKB-UniRule"/>
</dbReference>
<keyword evidence="3" id="KW-0235">DNA replication</keyword>
<gene>
    <name evidence="6" type="primary">ssb</name>
    <name evidence="6" type="ORF">MMSR116_06030</name>
</gene>
<keyword evidence="3" id="KW-0227">DNA damage</keyword>
<dbReference type="OrthoDB" id="9809878at2"/>
<keyword evidence="3" id="KW-0234">DNA repair</keyword>
<dbReference type="RefSeq" id="WP_010683236.1">
    <property type="nucleotide sequence ID" value="NZ_CP043538.1"/>
</dbReference>
<dbReference type="InterPro" id="IPR011344">
    <property type="entry name" value="ssDNA-bd"/>
</dbReference>
<evidence type="ECO:0000256" key="3">
    <source>
        <dbReference type="HAMAP-Rule" id="MF_00984"/>
    </source>
</evidence>
<name>A0A6B9FHJ4_9HYPH</name>
<evidence type="ECO:0000256" key="1">
    <source>
        <dbReference type="ARBA" id="ARBA00023125"/>
    </source>
</evidence>
<dbReference type="GO" id="GO:0006310">
    <property type="term" value="P:DNA recombination"/>
    <property type="evidence" value="ECO:0007669"/>
    <property type="project" value="UniProtKB-UniRule"/>
</dbReference>
<dbReference type="KEGG" id="mmes:MMSR116_06030"/>
<dbReference type="GO" id="GO:0003697">
    <property type="term" value="F:single-stranded DNA binding"/>
    <property type="evidence" value="ECO:0007669"/>
    <property type="project" value="UniProtKB-UniRule"/>
</dbReference>
<dbReference type="Gene3D" id="2.40.50.140">
    <property type="entry name" value="Nucleic acid-binding proteins"/>
    <property type="match status" value="1"/>
</dbReference>
<dbReference type="InterPro" id="IPR012340">
    <property type="entry name" value="NA-bd_OB-fold"/>
</dbReference>
<dbReference type="EMBL" id="CP043538">
    <property type="protein sequence ID" value="QGY01512.1"/>
    <property type="molecule type" value="Genomic_DNA"/>
</dbReference>
<feature type="region of interest" description="Disordered" evidence="5">
    <location>
        <begin position="111"/>
        <end position="166"/>
    </location>
</feature>
<evidence type="ECO:0000256" key="2">
    <source>
        <dbReference type="ARBA" id="ARBA00023172"/>
    </source>
</evidence>
<sequence>MLNKVTLIGRLGRDPEVRHTQAGDRVVSFGLATSERWKDKTTGERKERTEWHNVVIFNDGLGRVAEQYLKKGSKVYLEGQIQSRKYQGNDGVERTAFEIVLRRYAGEMTLLDDGERRPAPDPDSYGTTRSRETAPGSVQSGGASRPAIPAGSPDRSGYELDDDIPF</sequence>
<feature type="short sequence motif" description="Important for interaction with partner proteins" evidence="3">
    <location>
        <begin position="161"/>
        <end position="166"/>
    </location>
</feature>
<dbReference type="InterPro" id="IPR000424">
    <property type="entry name" value="Primosome_PriB/ssb"/>
</dbReference>
<organism evidence="6 7">
    <name type="scientific">Methylobacterium mesophilicum SR1.6/6</name>
    <dbReference type="NCBI Taxonomy" id="908290"/>
    <lineage>
        <taxon>Bacteria</taxon>
        <taxon>Pseudomonadati</taxon>
        <taxon>Pseudomonadota</taxon>
        <taxon>Alphaproteobacteria</taxon>
        <taxon>Hyphomicrobiales</taxon>
        <taxon>Methylobacteriaceae</taxon>
        <taxon>Methylobacterium</taxon>
    </lineage>
</organism>
<dbReference type="GO" id="GO:0009295">
    <property type="term" value="C:nucleoid"/>
    <property type="evidence" value="ECO:0007669"/>
    <property type="project" value="TreeGrafter"/>
</dbReference>
<keyword evidence="1 3" id="KW-0238">DNA-binding</keyword>
<dbReference type="AlphaFoldDB" id="A0A6B9FHJ4"/>
<dbReference type="Pfam" id="PF00436">
    <property type="entry name" value="SSB"/>
    <property type="match status" value="1"/>
</dbReference>
<dbReference type="PANTHER" id="PTHR10302:SF27">
    <property type="entry name" value="SINGLE-STRANDED DNA-BINDING PROTEIN"/>
    <property type="match status" value="1"/>
</dbReference>
<dbReference type="NCBIfam" id="TIGR00621">
    <property type="entry name" value="ssb"/>
    <property type="match status" value="1"/>
</dbReference>
<dbReference type="Proteomes" id="UP000012488">
    <property type="component" value="Chromosome"/>
</dbReference>
<evidence type="ECO:0000256" key="4">
    <source>
        <dbReference type="PIRNR" id="PIRNR002070"/>
    </source>
</evidence>
<dbReference type="HAMAP" id="MF_00984">
    <property type="entry name" value="SSB"/>
    <property type="match status" value="1"/>
</dbReference>
<protein>
    <recommendedName>
        <fullName evidence="3 4">Single-stranded DNA-binding protein</fullName>
        <shortName evidence="3">SSB</shortName>
    </recommendedName>
</protein>
<comment type="subunit">
    <text evidence="3">Homotetramer.</text>
</comment>
<evidence type="ECO:0000313" key="7">
    <source>
        <dbReference type="Proteomes" id="UP000012488"/>
    </source>
</evidence>
<dbReference type="SUPFAM" id="SSF50249">
    <property type="entry name" value="Nucleic acid-binding proteins"/>
    <property type="match status" value="1"/>
</dbReference>
<comment type="caution">
    <text evidence="3">Lacks conserved residue(s) required for the propagation of feature annotation.</text>
</comment>
<evidence type="ECO:0000313" key="6">
    <source>
        <dbReference type="EMBL" id="QGY01512.1"/>
    </source>
</evidence>
<dbReference type="PIRSF" id="PIRSF002070">
    <property type="entry name" value="SSB"/>
    <property type="match status" value="1"/>
</dbReference>
<proteinExistence type="inferred from homology"/>
<dbReference type="PANTHER" id="PTHR10302">
    <property type="entry name" value="SINGLE-STRANDED DNA-BINDING PROTEIN"/>
    <property type="match status" value="1"/>
</dbReference>
<dbReference type="GO" id="GO:0006260">
    <property type="term" value="P:DNA replication"/>
    <property type="evidence" value="ECO:0007669"/>
    <property type="project" value="UniProtKB-UniRule"/>
</dbReference>
<accession>A0A6B9FHJ4</accession>
<reference evidence="6 7" key="2">
    <citation type="journal article" date="2013" name="Genome Announc.">
        <title>Draft Genome Sequence of Methylobacterium mesophilicum Strain SR1.6/6, Isolated from Citrus sinensis.</title>
        <authorList>
            <person name="Marinho Almeida D."/>
            <person name="Dini-Andreote F."/>
            <person name="Camargo Neves A.A."/>
            <person name="Juca Ramos R.T."/>
            <person name="Andreote F.D."/>
            <person name="Carneiro A.R."/>
            <person name="Oliveira de Souza Lima A."/>
            <person name="Caracciolo Gomes de Sa P.H."/>
            <person name="Ribeiro Barbosa M.S."/>
            <person name="Araujo W.L."/>
            <person name="Silva A."/>
        </authorList>
    </citation>
    <scope>NUCLEOTIDE SEQUENCE [LARGE SCALE GENOMIC DNA]</scope>
    <source>
        <strain evidence="6 7">SR1.6/6</strain>
    </source>
</reference>